<name>A0A0K2UJZ4_LEPSM</name>
<organism evidence="1">
    <name type="scientific">Lepeophtheirus salmonis</name>
    <name type="common">Salmon louse</name>
    <name type="synonym">Caligus salmonis</name>
    <dbReference type="NCBI Taxonomy" id="72036"/>
    <lineage>
        <taxon>Eukaryota</taxon>
        <taxon>Metazoa</taxon>
        <taxon>Ecdysozoa</taxon>
        <taxon>Arthropoda</taxon>
        <taxon>Crustacea</taxon>
        <taxon>Multicrustacea</taxon>
        <taxon>Hexanauplia</taxon>
        <taxon>Copepoda</taxon>
        <taxon>Siphonostomatoida</taxon>
        <taxon>Caligidae</taxon>
        <taxon>Lepeophtheirus</taxon>
    </lineage>
</organism>
<protein>
    <submittedName>
        <fullName evidence="1">Uncharacterized protein</fullName>
    </submittedName>
</protein>
<sequence length="52" mass="5895">MLWETFSSKGIGSLHHIEGGINLFLDKNWTTTSFPQRKTLKMSLVMGLSARQ</sequence>
<evidence type="ECO:0000313" key="1">
    <source>
        <dbReference type="EMBL" id="CDW37996.1"/>
    </source>
</evidence>
<dbReference type="AlphaFoldDB" id="A0A0K2UJZ4"/>
<dbReference type="EMBL" id="HACA01020635">
    <property type="protein sequence ID" value="CDW37996.1"/>
    <property type="molecule type" value="Transcribed_RNA"/>
</dbReference>
<reference evidence="1" key="1">
    <citation type="submission" date="2014-05" db="EMBL/GenBank/DDBJ databases">
        <authorList>
            <person name="Chronopoulou M."/>
        </authorList>
    </citation>
    <scope>NUCLEOTIDE SEQUENCE</scope>
    <source>
        <tissue evidence="1">Whole organism</tissue>
    </source>
</reference>
<proteinExistence type="predicted"/>
<accession>A0A0K2UJZ4</accession>